<name>A0ABX9ANL7_9ENTR</name>
<keyword evidence="2" id="KW-1185">Reference proteome</keyword>
<evidence type="ECO:0000313" key="2">
    <source>
        <dbReference type="Proteomes" id="UP000825886"/>
    </source>
</evidence>
<sequence length="190" mass="22317">MDALTYPYTLQDLLSLYEFEPLLGPLHREKHYNALIDWAEKEVLFGNDSETLLIIASFCLDVKLDYDEINGYLDRYLYENKIKRPSAKASALVWLKIQMWHLLNAPNAKGVEEGLYLFSKHFFDFGPGFFSKAAHYLNNLYYQLYDSGWGDYPSKAESMDEQAILQFVKARIRPLYRKLTHNEWLTLLAR</sequence>
<evidence type="ECO:0000313" key="1">
    <source>
        <dbReference type="EMBL" id="QZN96333.1"/>
    </source>
</evidence>
<proteinExistence type="predicted"/>
<dbReference type="RefSeq" id="WP_222159385.1">
    <property type="nucleotide sequence ID" value="NZ_CP081864.1"/>
</dbReference>
<reference evidence="1 2" key="1">
    <citation type="submission" date="2021-08" db="EMBL/GenBank/DDBJ databases">
        <title>Culture and genomic analysis of Symbiopectobacterium purcellii sp. nov. gen. nov., isolated from the leafhopper Empoasca decipiens.</title>
        <authorList>
            <person name="Nadal-Jimenez P."/>
            <person name="Siozios S."/>
            <person name="Halliday N."/>
            <person name="Camara M."/>
            <person name="Hurst G.D.D."/>
        </authorList>
    </citation>
    <scope>NUCLEOTIDE SEQUENCE [LARGE SCALE GENOMIC DNA]</scope>
    <source>
        <strain evidence="1 2">SyEd1</strain>
    </source>
</reference>
<dbReference type="EMBL" id="CP081864">
    <property type="protein sequence ID" value="QZN96333.1"/>
    <property type="molecule type" value="Genomic_DNA"/>
</dbReference>
<protein>
    <submittedName>
        <fullName evidence="1">Uncharacterized protein</fullName>
    </submittedName>
</protein>
<accession>A0ABX9ANL7</accession>
<dbReference type="Proteomes" id="UP000825886">
    <property type="component" value="Chromosome"/>
</dbReference>
<gene>
    <name evidence="1" type="ORF">K6K13_02345</name>
</gene>
<organism evidence="1 2">
    <name type="scientific">Symbiopectobacterium purcellii</name>
    <dbReference type="NCBI Taxonomy" id="2871826"/>
    <lineage>
        <taxon>Bacteria</taxon>
        <taxon>Pseudomonadati</taxon>
        <taxon>Pseudomonadota</taxon>
        <taxon>Gammaproteobacteria</taxon>
        <taxon>Enterobacterales</taxon>
        <taxon>Enterobacteriaceae</taxon>
    </lineage>
</organism>